<dbReference type="OrthoDB" id="19906at2"/>
<evidence type="ECO:0000256" key="8">
    <source>
        <dbReference type="ARBA" id="ARBA00023004"/>
    </source>
</evidence>
<dbReference type="Proteomes" id="UP000248553">
    <property type="component" value="Unassembled WGS sequence"/>
</dbReference>
<evidence type="ECO:0000256" key="6">
    <source>
        <dbReference type="ARBA" id="ARBA00022989"/>
    </source>
</evidence>
<accession>A0A328B7S6</accession>
<evidence type="ECO:0000256" key="3">
    <source>
        <dbReference type="ARBA" id="ARBA00022516"/>
    </source>
</evidence>
<dbReference type="CDD" id="cd03505">
    <property type="entry name" value="Delta9-FADS-like"/>
    <property type="match status" value="1"/>
</dbReference>
<keyword evidence="15" id="KW-1185">Reference proteome</keyword>
<evidence type="ECO:0000256" key="11">
    <source>
        <dbReference type="ARBA" id="ARBA00023160"/>
    </source>
</evidence>
<dbReference type="GO" id="GO:0016717">
    <property type="term" value="F:oxidoreductase activity, acting on paired donors, with oxidation of a pair of donors resulting in the reduction of molecular oxygen to two molecules of water"/>
    <property type="evidence" value="ECO:0007669"/>
    <property type="project" value="InterPro"/>
</dbReference>
<keyword evidence="4 12" id="KW-0812">Transmembrane</keyword>
<evidence type="ECO:0000256" key="12">
    <source>
        <dbReference type="SAM" id="Phobius"/>
    </source>
</evidence>
<comment type="subcellular location">
    <subcellularLocation>
        <location evidence="1">Membrane</location>
        <topology evidence="1">Multi-pass membrane protein</topology>
    </subcellularLocation>
</comment>
<evidence type="ECO:0000256" key="10">
    <source>
        <dbReference type="ARBA" id="ARBA00023136"/>
    </source>
</evidence>
<keyword evidence="10 12" id="KW-0472">Membrane</keyword>
<protein>
    <submittedName>
        <fullName evidence="14">Acyl-CoA desaturase</fullName>
    </submittedName>
</protein>
<keyword evidence="9" id="KW-0443">Lipid metabolism</keyword>
<proteinExistence type="inferred from homology"/>
<dbReference type="InterPro" id="IPR005804">
    <property type="entry name" value="FA_desaturase_dom"/>
</dbReference>
<evidence type="ECO:0000256" key="4">
    <source>
        <dbReference type="ARBA" id="ARBA00022692"/>
    </source>
</evidence>
<evidence type="ECO:0000256" key="7">
    <source>
        <dbReference type="ARBA" id="ARBA00023002"/>
    </source>
</evidence>
<reference evidence="15" key="1">
    <citation type="submission" date="2018-05" db="EMBL/GenBank/DDBJ databases">
        <authorList>
            <person name="Nie L."/>
        </authorList>
    </citation>
    <scope>NUCLEOTIDE SEQUENCE [LARGE SCALE GENOMIC DNA]</scope>
    <source>
        <strain evidence="15">NL</strain>
    </source>
</reference>
<evidence type="ECO:0000256" key="9">
    <source>
        <dbReference type="ARBA" id="ARBA00023098"/>
    </source>
</evidence>
<dbReference type="GO" id="GO:0006633">
    <property type="term" value="P:fatty acid biosynthetic process"/>
    <property type="evidence" value="ECO:0007669"/>
    <property type="project" value="UniProtKB-KW"/>
</dbReference>
<evidence type="ECO:0000256" key="5">
    <source>
        <dbReference type="ARBA" id="ARBA00022832"/>
    </source>
</evidence>
<dbReference type="AlphaFoldDB" id="A0A328B7S6"/>
<dbReference type="Pfam" id="PF00487">
    <property type="entry name" value="FA_desaturase"/>
    <property type="match status" value="1"/>
</dbReference>
<dbReference type="PANTHER" id="PTHR11351:SF31">
    <property type="entry name" value="DESATURASE 1, ISOFORM A-RELATED"/>
    <property type="match status" value="1"/>
</dbReference>
<keyword evidence="7" id="KW-0560">Oxidoreductase</keyword>
<evidence type="ECO:0000256" key="1">
    <source>
        <dbReference type="ARBA" id="ARBA00004141"/>
    </source>
</evidence>
<dbReference type="InterPro" id="IPR015876">
    <property type="entry name" value="Acyl-CoA_DS"/>
</dbReference>
<keyword evidence="11" id="KW-0275">Fatty acid biosynthesis</keyword>
<keyword evidence="6 12" id="KW-1133">Transmembrane helix</keyword>
<comment type="caution">
    <text evidence="14">The sequence shown here is derived from an EMBL/GenBank/DDBJ whole genome shotgun (WGS) entry which is preliminary data.</text>
</comment>
<feature type="transmembrane region" description="Helical" evidence="12">
    <location>
        <begin position="79"/>
        <end position="97"/>
    </location>
</feature>
<name>A0A328B7S6_9BACT</name>
<feature type="transmembrane region" description="Helical" evidence="12">
    <location>
        <begin position="44"/>
        <end position="67"/>
    </location>
</feature>
<gene>
    <name evidence="14" type="ORF">DLM85_22175</name>
</gene>
<dbReference type="RefSeq" id="WP_111480374.1">
    <property type="nucleotide sequence ID" value="NZ_QHKM01000011.1"/>
</dbReference>
<dbReference type="GO" id="GO:0016020">
    <property type="term" value="C:membrane"/>
    <property type="evidence" value="ECO:0007669"/>
    <property type="project" value="UniProtKB-SubCell"/>
</dbReference>
<keyword evidence="8" id="KW-0408">Iron</keyword>
<sequence>MLADRVIAPGDRLAVGWPKVLWLYLMLVPALLWAPAAFTWPRFVASALLTFATVGVGHSIGLHRGLIHRAYRCSRLTRGVLAYLAVQAGMGAPLAWIRVHHYRDYWQNQPDCPRYFAYRHSALRDYFWNLHLAFQPADDARYPLPAAVLHDPWLRWLDKTWYWHVLGFIALLAVAFGPEVAVVCGFARISTAILGHWFVNYMVHSYGYARYRIEQATESGYNDWLLGLLSFGEGFHNNHHAHPASAKLSTAWYEVDLGWPAVRLLQWLGLVWRVQAVGHTPTQRRRARTGPLRWRFWWQK</sequence>
<organism evidence="14 15">
    <name type="scientific">Hymenobacter edaphi</name>
    <dbReference type="NCBI Taxonomy" id="2211146"/>
    <lineage>
        <taxon>Bacteria</taxon>
        <taxon>Pseudomonadati</taxon>
        <taxon>Bacteroidota</taxon>
        <taxon>Cytophagia</taxon>
        <taxon>Cytophagales</taxon>
        <taxon>Hymenobacteraceae</taxon>
        <taxon>Hymenobacter</taxon>
    </lineage>
</organism>
<keyword evidence="5" id="KW-0276">Fatty acid metabolism</keyword>
<feature type="transmembrane region" description="Helical" evidence="12">
    <location>
        <begin position="161"/>
        <end position="187"/>
    </location>
</feature>
<evidence type="ECO:0000313" key="14">
    <source>
        <dbReference type="EMBL" id="RAK62909.1"/>
    </source>
</evidence>
<dbReference type="PANTHER" id="PTHR11351">
    <property type="entry name" value="ACYL-COA DESATURASE"/>
    <property type="match status" value="1"/>
</dbReference>
<feature type="domain" description="Fatty acid desaturase" evidence="13">
    <location>
        <begin position="40"/>
        <end position="263"/>
    </location>
</feature>
<keyword evidence="3" id="KW-0444">Lipid biosynthesis</keyword>
<evidence type="ECO:0000256" key="2">
    <source>
        <dbReference type="ARBA" id="ARBA00008749"/>
    </source>
</evidence>
<feature type="transmembrane region" description="Helical" evidence="12">
    <location>
        <begin position="21"/>
        <end position="38"/>
    </location>
</feature>
<evidence type="ECO:0000259" key="13">
    <source>
        <dbReference type="Pfam" id="PF00487"/>
    </source>
</evidence>
<dbReference type="EMBL" id="QHKM01000011">
    <property type="protein sequence ID" value="RAK62909.1"/>
    <property type="molecule type" value="Genomic_DNA"/>
</dbReference>
<comment type="similarity">
    <text evidence="2">Belongs to the fatty acid desaturase type 2 family.</text>
</comment>
<evidence type="ECO:0000313" key="15">
    <source>
        <dbReference type="Proteomes" id="UP000248553"/>
    </source>
</evidence>